<proteinExistence type="predicted"/>
<protein>
    <recommendedName>
        <fullName evidence="2">Bacteriophage Mu GpT domain-containing protein</fullName>
    </recommendedName>
</protein>
<dbReference type="EMBL" id="BART01027365">
    <property type="protein sequence ID" value="GAG92226.1"/>
    <property type="molecule type" value="Genomic_DNA"/>
</dbReference>
<dbReference type="Pfam" id="PF25209">
    <property type="entry name" value="Phage_capsid_4"/>
    <property type="match status" value="1"/>
</dbReference>
<name>X1D6W8_9ZZZZ</name>
<comment type="caution">
    <text evidence="1">The sequence shown here is derived from an EMBL/GenBank/DDBJ whole genome shotgun (WGS) entry which is preliminary data.</text>
</comment>
<gene>
    <name evidence="1" type="ORF">S01H4_48524</name>
</gene>
<evidence type="ECO:0008006" key="2">
    <source>
        <dbReference type="Google" id="ProtNLM"/>
    </source>
</evidence>
<sequence length="142" mass="15002">TLVEQTDADGHPIVLNPKVLLVPPALKTDADELYVARNLVSGTAAKQPDANVHAGKYVPVTSPYLSNTGFHDDASSTAWYLFGDPSDIGTFGLAYLKGNEVPTFEPVALPNNILGKGWRGYFDVGVCQIEPEGAVKSTGAGD</sequence>
<reference evidence="1" key="1">
    <citation type="journal article" date="2014" name="Front. Microbiol.">
        <title>High frequency of phylogenetically diverse reductive dehalogenase-homologous genes in deep subseafloor sedimentary metagenomes.</title>
        <authorList>
            <person name="Kawai M."/>
            <person name="Futagami T."/>
            <person name="Toyoda A."/>
            <person name="Takaki Y."/>
            <person name="Nishi S."/>
            <person name="Hori S."/>
            <person name="Arai W."/>
            <person name="Tsubouchi T."/>
            <person name="Morono Y."/>
            <person name="Uchiyama I."/>
            <person name="Ito T."/>
            <person name="Fujiyama A."/>
            <person name="Inagaki F."/>
            <person name="Takami H."/>
        </authorList>
    </citation>
    <scope>NUCLEOTIDE SEQUENCE</scope>
    <source>
        <strain evidence="1">Expedition CK06-06</strain>
    </source>
</reference>
<organism evidence="1">
    <name type="scientific">marine sediment metagenome</name>
    <dbReference type="NCBI Taxonomy" id="412755"/>
    <lineage>
        <taxon>unclassified sequences</taxon>
        <taxon>metagenomes</taxon>
        <taxon>ecological metagenomes</taxon>
    </lineage>
</organism>
<dbReference type="AlphaFoldDB" id="X1D6W8"/>
<evidence type="ECO:0000313" key="1">
    <source>
        <dbReference type="EMBL" id="GAG92226.1"/>
    </source>
</evidence>
<accession>X1D6W8</accession>
<feature type="non-terminal residue" evidence="1">
    <location>
        <position position="1"/>
    </location>
</feature>